<protein>
    <submittedName>
        <fullName evidence="2">Aste57867_775 protein</fullName>
    </submittedName>
</protein>
<dbReference type="EMBL" id="VJMH01000047">
    <property type="protein sequence ID" value="KAF0719808.1"/>
    <property type="molecule type" value="Genomic_DNA"/>
</dbReference>
<evidence type="ECO:0000313" key="3">
    <source>
        <dbReference type="Proteomes" id="UP000332933"/>
    </source>
</evidence>
<accession>A0A485K650</accession>
<evidence type="ECO:0000313" key="2">
    <source>
        <dbReference type="EMBL" id="VFT77999.1"/>
    </source>
</evidence>
<proteinExistence type="predicted"/>
<evidence type="ECO:0000313" key="1">
    <source>
        <dbReference type="EMBL" id="KAF0719808.1"/>
    </source>
</evidence>
<dbReference type="EMBL" id="CAADRA010000047">
    <property type="protein sequence ID" value="VFT77999.1"/>
    <property type="molecule type" value="Genomic_DNA"/>
</dbReference>
<name>A0A485K650_9STRA</name>
<organism evidence="2 3">
    <name type="scientific">Aphanomyces stellatus</name>
    <dbReference type="NCBI Taxonomy" id="120398"/>
    <lineage>
        <taxon>Eukaryota</taxon>
        <taxon>Sar</taxon>
        <taxon>Stramenopiles</taxon>
        <taxon>Oomycota</taxon>
        <taxon>Saprolegniomycetes</taxon>
        <taxon>Saprolegniales</taxon>
        <taxon>Verrucalvaceae</taxon>
        <taxon>Aphanomyces</taxon>
    </lineage>
</organism>
<keyword evidence="3" id="KW-1185">Reference proteome</keyword>
<dbReference type="AlphaFoldDB" id="A0A485K650"/>
<reference evidence="2 3" key="1">
    <citation type="submission" date="2019-03" db="EMBL/GenBank/DDBJ databases">
        <authorList>
            <person name="Gaulin E."/>
            <person name="Dumas B."/>
        </authorList>
    </citation>
    <scope>NUCLEOTIDE SEQUENCE [LARGE SCALE GENOMIC DNA]</scope>
    <source>
        <strain evidence="2">CBS 568.67</strain>
    </source>
</reference>
<sequence>MFEEPNRIVHTFLFVAHDERSPIGDHEIRVNGFVGMCVNERITDSATLTRHSMIYLPPITCYGKASPAQIGNMYGLSSTDVEFRETYIERILADAETTYVEGYKAL</sequence>
<gene>
    <name evidence="2" type="primary">Aste57867_775</name>
    <name evidence="1" type="ORF">As57867_000774</name>
    <name evidence="2" type="ORF">ASTE57867_775</name>
</gene>
<dbReference type="Proteomes" id="UP000332933">
    <property type="component" value="Unassembled WGS sequence"/>
</dbReference>
<reference evidence="1" key="2">
    <citation type="submission" date="2019-06" db="EMBL/GenBank/DDBJ databases">
        <title>Genomics analysis of Aphanomyces spp. identifies a new class of oomycete effector associated with host adaptation.</title>
        <authorList>
            <person name="Gaulin E."/>
        </authorList>
    </citation>
    <scope>NUCLEOTIDE SEQUENCE</scope>
    <source>
        <strain evidence="1">CBS 578.67</strain>
    </source>
</reference>